<dbReference type="Proteomes" id="UP000095283">
    <property type="component" value="Unplaced"/>
</dbReference>
<protein>
    <submittedName>
        <fullName evidence="2">F-box domain-containing protein</fullName>
    </submittedName>
</protein>
<name>A0A1I7XLG3_HETBA</name>
<dbReference type="WBParaSite" id="Hba_18621">
    <property type="protein sequence ID" value="Hba_18621"/>
    <property type="gene ID" value="Hba_18621"/>
</dbReference>
<sequence>MLSTKLRELFTLLKMKKDMKIQARSKKLIKKKRVHLPDIVWFVNDNIHLEKLRNIIFDYSSPFDVVRWSRVNRQLRRVAAERAKATIYLDVLRIHLNDILPIGVMTDGDFFRHPTSQLMAHSERRSVLLAAHSQWTVKDATKLVGAIQYYGKHAHTLDASIAELIVASQCTADLTHWFAFQATNCGSDSSFAIKNTYMTAHWVQQEHFNLFTQKLENADCKNKWNPKTQRIPLGPLFPKAKEVEGVWHPPFSGLNLLRSGSKLTD</sequence>
<organism evidence="1 2">
    <name type="scientific">Heterorhabditis bacteriophora</name>
    <name type="common">Entomopathogenic nematode worm</name>
    <dbReference type="NCBI Taxonomy" id="37862"/>
    <lineage>
        <taxon>Eukaryota</taxon>
        <taxon>Metazoa</taxon>
        <taxon>Ecdysozoa</taxon>
        <taxon>Nematoda</taxon>
        <taxon>Chromadorea</taxon>
        <taxon>Rhabditida</taxon>
        <taxon>Rhabditina</taxon>
        <taxon>Rhabditomorpha</taxon>
        <taxon>Strongyloidea</taxon>
        <taxon>Heterorhabditidae</taxon>
        <taxon>Heterorhabditis</taxon>
    </lineage>
</organism>
<dbReference type="AlphaFoldDB" id="A0A1I7XLG3"/>
<proteinExistence type="predicted"/>
<keyword evidence="1" id="KW-1185">Reference proteome</keyword>
<evidence type="ECO:0000313" key="2">
    <source>
        <dbReference type="WBParaSite" id="Hba_18621"/>
    </source>
</evidence>
<evidence type="ECO:0000313" key="1">
    <source>
        <dbReference type="Proteomes" id="UP000095283"/>
    </source>
</evidence>
<accession>A0A1I7XLG3</accession>
<reference evidence="2" key="1">
    <citation type="submission" date="2016-11" db="UniProtKB">
        <authorList>
            <consortium name="WormBaseParasite"/>
        </authorList>
    </citation>
    <scope>IDENTIFICATION</scope>
</reference>